<evidence type="ECO:0000313" key="5">
    <source>
        <dbReference type="Proteomes" id="UP000182409"/>
    </source>
</evidence>
<evidence type="ECO:0000256" key="2">
    <source>
        <dbReference type="SAM" id="SignalP"/>
    </source>
</evidence>
<dbReference type="InterPro" id="IPR007621">
    <property type="entry name" value="TPM_dom"/>
</dbReference>
<keyword evidence="1" id="KW-1133">Transmembrane helix</keyword>
<gene>
    <name evidence="4" type="ORF">SAMN05443244_3581</name>
</gene>
<protein>
    <recommendedName>
        <fullName evidence="3">TPM domain-containing protein</fullName>
    </recommendedName>
</protein>
<dbReference type="OrthoDB" id="9810918at2"/>
<evidence type="ECO:0000313" key="4">
    <source>
        <dbReference type="EMBL" id="SEC48758.1"/>
    </source>
</evidence>
<evidence type="ECO:0000256" key="1">
    <source>
        <dbReference type="SAM" id="Phobius"/>
    </source>
</evidence>
<dbReference type="Proteomes" id="UP000182409">
    <property type="component" value="Unassembled WGS sequence"/>
</dbReference>
<accession>A0A1H4SXE2</accession>
<organism evidence="4 5">
    <name type="scientific">Terriglobus roseus</name>
    <dbReference type="NCBI Taxonomy" id="392734"/>
    <lineage>
        <taxon>Bacteria</taxon>
        <taxon>Pseudomonadati</taxon>
        <taxon>Acidobacteriota</taxon>
        <taxon>Terriglobia</taxon>
        <taxon>Terriglobales</taxon>
        <taxon>Acidobacteriaceae</taxon>
        <taxon>Terriglobus</taxon>
    </lineage>
</organism>
<keyword evidence="1" id="KW-0812">Transmembrane</keyword>
<reference evidence="4 5" key="1">
    <citation type="submission" date="2016-10" db="EMBL/GenBank/DDBJ databases">
        <authorList>
            <person name="de Groot N.N."/>
        </authorList>
    </citation>
    <scope>NUCLEOTIDE SEQUENCE [LARGE SCALE GENOMIC DNA]</scope>
    <source>
        <strain evidence="4 5">AB35.6</strain>
    </source>
</reference>
<proteinExistence type="predicted"/>
<dbReference type="RefSeq" id="WP_074655327.1">
    <property type="nucleotide sequence ID" value="NZ_FNSD01000001.1"/>
</dbReference>
<dbReference type="Gene3D" id="3.10.310.50">
    <property type="match status" value="1"/>
</dbReference>
<sequence length="272" mass="28125">MAARLRYLWFFVVALALFGCIFPAAAESVKSMPQPTAYINDYAGVLNDSTKSDLDAQLKQLDTQAHAQVFVAIIHKIEDDNSPAEFANQLFAKWKPGSKGSDHGVLLLLSVEDHKYQFEIGYGLEGILPDAKTGDIGREMVPDLKAGSYDGAVRTAVNDLTNIIAQDAGVTLDVPQHTYRRQTVRQKSGASGIIGFLVVLFIIFLLMRGGGRGGPGGFLTGMLLGNMLGGSRYRGGGDGGFGGGFGGGGDSGGGFGGGGGGSSGGGGAGGGW</sequence>
<feature type="transmembrane region" description="Helical" evidence="1">
    <location>
        <begin position="189"/>
        <end position="207"/>
    </location>
</feature>
<feature type="chain" id="PRO_5010329064" description="TPM domain-containing protein" evidence="2">
    <location>
        <begin position="27"/>
        <end position="272"/>
    </location>
</feature>
<dbReference type="AlphaFoldDB" id="A0A1H4SXE2"/>
<dbReference type="PROSITE" id="PS51257">
    <property type="entry name" value="PROKAR_LIPOPROTEIN"/>
    <property type="match status" value="1"/>
</dbReference>
<name>A0A1H4SXE2_9BACT</name>
<evidence type="ECO:0000259" key="3">
    <source>
        <dbReference type="Pfam" id="PF04536"/>
    </source>
</evidence>
<dbReference type="Pfam" id="PF04536">
    <property type="entry name" value="TPM_phosphatase"/>
    <property type="match status" value="1"/>
</dbReference>
<keyword evidence="2" id="KW-0732">Signal</keyword>
<dbReference type="PANTHER" id="PTHR30373:SF2">
    <property type="entry name" value="UPF0603 PROTEIN YGCG"/>
    <property type="match status" value="1"/>
</dbReference>
<feature type="signal peptide" evidence="2">
    <location>
        <begin position="1"/>
        <end position="26"/>
    </location>
</feature>
<dbReference type="PANTHER" id="PTHR30373">
    <property type="entry name" value="UPF0603 PROTEIN YGCG"/>
    <property type="match status" value="1"/>
</dbReference>
<keyword evidence="1" id="KW-0472">Membrane</keyword>
<feature type="domain" description="TPM" evidence="3">
    <location>
        <begin position="39"/>
        <end position="161"/>
    </location>
</feature>
<dbReference type="EMBL" id="FNSD01000001">
    <property type="protein sequence ID" value="SEC48758.1"/>
    <property type="molecule type" value="Genomic_DNA"/>
</dbReference>